<dbReference type="EMBL" id="DAAWID010000055">
    <property type="protein sequence ID" value="HAF7989732.1"/>
    <property type="molecule type" value="Genomic_DNA"/>
</dbReference>
<dbReference type="PANTHER" id="PTHR30629">
    <property type="entry name" value="PROPHAGE INTEGRASE"/>
    <property type="match status" value="1"/>
</dbReference>
<dbReference type="GO" id="GO:0006310">
    <property type="term" value="P:DNA recombination"/>
    <property type="evidence" value="ECO:0007669"/>
    <property type="project" value="UniProtKB-KW"/>
</dbReference>
<evidence type="ECO:0000313" key="8">
    <source>
        <dbReference type="EMBL" id="HAF7989732.1"/>
    </source>
</evidence>
<dbReference type="Gene3D" id="1.10.150.130">
    <property type="match status" value="1"/>
</dbReference>
<dbReference type="CDD" id="cd00801">
    <property type="entry name" value="INT_P4_C"/>
    <property type="match status" value="1"/>
</dbReference>
<dbReference type="AlphaFoldDB" id="A0A753BAU0"/>
<organism evidence="8">
    <name type="scientific">Salmonella enterica subsp. houtenae serovar 45:g,z51:-</name>
    <dbReference type="NCBI Taxonomy" id="1967611"/>
    <lineage>
        <taxon>Bacteria</taxon>
        <taxon>Pseudomonadati</taxon>
        <taxon>Pseudomonadota</taxon>
        <taxon>Gammaproteobacteria</taxon>
        <taxon>Enterobacterales</taxon>
        <taxon>Enterobacteriaceae</taxon>
        <taxon>Salmonella</taxon>
    </lineage>
</organism>
<keyword evidence="4" id="KW-0233">DNA recombination</keyword>
<keyword evidence="2" id="KW-0229">DNA integration</keyword>
<name>A0A753BAU0_SALHO</name>
<dbReference type="InterPro" id="IPR002104">
    <property type="entry name" value="Integrase_catalytic"/>
</dbReference>
<dbReference type="InterPro" id="IPR038488">
    <property type="entry name" value="Integrase_DNA-bd_sf"/>
</dbReference>
<reference evidence="8" key="1">
    <citation type="journal article" date="2018" name="Genome Biol.">
        <title>SKESA: strategic k-mer extension for scrupulous assemblies.</title>
        <authorList>
            <person name="Souvorov A."/>
            <person name="Agarwala R."/>
            <person name="Lipman D.J."/>
        </authorList>
    </citation>
    <scope>NUCLEOTIDE SEQUENCE</scope>
    <source>
        <strain evidence="8">405-87</strain>
    </source>
</reference>
<dbReference type="GO" id="GO:0015074">
    <property type="term" value="P:DNA integration"/>
    <property type="evidence" value="ECO:0007669"/>
    <property type="project" value="UniProtKB-KW"/>
</dbReference>
<dbReference type="InterPro" id="IPR010998">
    <property type="entry name" value="Integrase_recombinase_N"/>
</dbReference>
<feature type="domain" description="Tyr recombinase" evidence="6">
    <location>
        <begin position="199"/>
        <end position="392"/>
    </location>
</feature>
<dbReference type="PROSITE" id="PS51898">
    <property type="entry name" value="TYR_RECOMBINASE"/>
    <property type="match status" value="1"/>
</dbReference>
<dbReference type="InterPro" id="IPR050808">
    <property type="entry name" value="Phage_Integrase"/>
</dbReference>
<accession>A0A753BAU0</accession>
<dbReference type="InterPro" id="IPR025166">
    <property type="entry name" value="Integrase_DNA_bind_dom"/>
</dbReference>
<dbReference type="PANTHER" id="PTHR30629:SF9">
    <property type="entry name" value="PROTEIN INTB-RELATED"/>
    <property type="match status" value="1"/>
</dbReference>
<dbReference type="InterPro" id="IPR044068">
    <property type="entry name" value="CB"/>
</dbReference>
<dbReference type="SUPFAM" id="SSF56349">
    <property type="entry name" value="DNA breaking-rejoining enzymes"/>
    <property type="match status" value="1"/>
</dbReference>
<dbReference type="GO" id="GO:0003677">
    <property type="term" value="F:DNA binding"/>
    <property type="evidence" value="ECO:0007669"/>
    <property type="project" value="UniProtKB-UniRule"/>
</dbReference>
<dbReference type="Gene3D" id="3.30.160.390">
    <property type="entry name" value="Integrase, DNA-binding domain"/>
    <property type="match status" value="1"/>
</dbReference>
<keyword evidence="3 5" id="KW-0238">DNA-binding</keyword>
<comment type="similarity">
    <text evidence="1">Belongs to the 'phage' integrase family.</text>
</comment>
<dbReference type="InterPro" id="IPR013762">
    <property type="entry name" value="Integrase-like_cat_sf"/>
</dbReference>
<sequence>MALTDTAIRKTKPTEKPFKLADSSGLYLLIKPNGSKLWYMKYRIDGKEKKLAFGPYPDVSLFKARQLRDAARAKVREGVDPSADKKIAQQKKKNGHTFRQIAMNWHGEHRRWSEHYANTIQRRLEMYVFLDIGDSLIDQITTETLLFTLRKVENKGFLEITARLKNYVTEIMRYAVKKQLIKSNPALDLDGEFTPPETSHYPALPLDKLPELLSRTDSYCGRLLTRYALKLSLLFFVRSSELRFARWSEIDWQQKLWIIPEEREQVENVRFSHRGTKMRTQHIVPLSDQAIAILKQIEALSGHLSFIFPGEYDQDKCMSDNTVNKALRVMGYDTKKEVCGHGFRAMACSALSESGLWSKEAIEKQMSHQERNSVRAAYIHKAEYLEERIAMMQWWADYLDANTGVYISPYQFASRLKKVS</sequence>
<dbReference type="Pfam" id="PF00589">
    <property type="entry name" value="Phage_integrase"/>
    <property type="match status" value="1"/>
</dbReference>
<proteinExistence type="inferred from homology"/>
<protein>
    <submittedName>
        <fullName evidence="8">DUF4102 domain-containing protein</fullName>
    </submittedName>
</protein>
<evidence type="ECO:0000256" key="4">
    <source>
        <dbReference type="ARBA" id="ARBA00023172"/>
    </source>
</evidence>
<evidence type="ECO:0000259" key="7">
    <source>
        <dbReference type="PROSITE" id="PS51900"/>
    </source>
</evidence>
<evidence type="ECO:0000256" key="3">
    <source>
        <dbReference type="ARBA" id="ARBA00023125"/>
    </source>
</evidence>
<dbReference type="Pfam" id="PF22022">
    <property type="entry name" value="Phage_int_M"/>
    <property type="match status" value="1"/>
</dbReference>
<dbReference type="Gene3D" id="1.10.443.10">
    <property type="entry name" value="Intergrase catalytic core"/>
    <property type="match status" value="1"/>
</dbReference>
<reference evidence="8" key="2">
    <citation type="submission" date="2018-07" db="EMBL/GenBank/DDBJ databases">
        <authorList>
            <consortium name="NCBI Pathogen Detection Project"/>
        </authorList>
    </citation>
    <scope>NUCLEOTIDE SEQUENCE</scope>
    <source>
        <strain evidence="8">405-87</strain>
    </source>
</reference>
<evidence type="ECO:0000256" key="5">
    <source>
        <dbReference type="PROSITE-ProRule" id="PRU01248"/>
    </source>
</evidence>
<comment type="caution">
    <text evidence="8">The sequence shown here is derived from an EMBL/GenBank/DDBJ whole genome shotgun (WGS) entry which is preliminary data.</text>
</comment>
<feature type="domain" description="Core-binding (CB)" evidence="7">
    <location>
        <begin position="96"/>
        <end position="176"/>
    </location>
</feature>
<evidence type="ECO:0000256" key="2">
    <source>
        <dbReference type="ARBA" id="ARBA00022908"/>
    </source>
</evidence>
<dbReference type="InterPro" id="IPR053876">
    <property type="entry name" value="Phage_int_M"/>
</dbReference>
<dbReference type="InterPro" id="IPR011010">
    <property type="entry name" value="DNA_brk_join_enz"/>
</dbReference>
<evidence type="ECO:0000259" key="6">
    <source>
        <dbReference type="PROSITE" id="PS51898"/>
    </source>
</evidence>
<evidence type="ECO:0000256" key="1">
    <source>
        <dbReference type="ARBA" id="ARBA00008857"/>
    </source>
</evidence>
<dbReference type="PROSITE" id="PS51900">
    <property type="entry name" value="CB"/>
    <property type="match status" value="1"/>
</dbReference>
<dbReference type="Pfam" id="PF13356">
    <property type="entry name" value="Arm-DNA-bind_3"/>
    <property type="match status" value="1"/>
</dbReference>
<gene>
    <name evidence="8" type="ORF">GND80_004642</name>
</gene>